<reference evidence="3" key="1">
    <citation type="submission" date="2023-06" db="EMBL/GenBank/DDBJ databases">
        <title>Genome-scale phylogeny and comparative genomics of the fungal order Sordariales.</title>
        <authorList>
            <consortium name="Lawrence Berkeley National Laboratory"/>
            <person name="Hensen N."/>
            <person name="Bonometti L."/>
            <person name="Westerberg I."/>
            <person name="Brannstrom I.O."/>
            <person name="Guillou S."/>
            <person name="Cros-Aarteil S."/>
            <person name="Calhoun S."/>
            <person name="Haridas S."/>
            <person name="Kuo A."/>
            <person name="Mondo S."/>
            <person name="Pangilinan J."/>
            <person name="Riley R."/>
            <person name="Labutti K."/>
            <person name="Andreopoulos B."/>
            <person name="Lipzen A."/>
            <person name="Chen C."/>
            <person name="Yanf M."/>
            <person name="Daum C."/>
            <person name="Ng V."/>
            <person name="Clum A."/>
            <person name="Steindorff A."/>
            <person name="Ohm R."/>
            <person name="Martin F."/>
            <person name="Silar P."/>
            <person name="Natvig D."/>
            <person name="Lalanne C."/>
            <person name="Gautier V."/>
            <person name="Ament-Velasquez S.L."/>
            <person name="Kruys A."/>
            <person name="Hutchinson M.I."/>
            <person name="Powell A.J."/>
            <person name="Barry K."/>
            <person name="Miller A.N."/>
            <person name="Grigoriev I.V."/>
            <person name="Debuchy R."/>
            <person name="Gladieux P."/>
            <person name="Thoren M.H."/>
            <person name="Johannesson H."/>
        </authorList>
    </citation>
    <scope>NUCLEOTIDE SEQUENCE</scope>
    <source>
        <strain evidence="3">PSN4</strain>
    </source>
</reference>
<protein>
    <submittedName>
        <fullName evidence="3">Uncharacterized protein</fullName>
    </submittedName>
</protein>
<accession>A0AAJ0F7V2</accession>
<feature type="region of interest" description="Disordered" evidence="1">
    <location>
        <begin position="408"/>
        <end position="434"/>
    </location>
</feature>
<evidence type="ECO:0000256" key="2">
    <source>
        <dbReference type="SAM" id="Phobius"/>
    </source>
</evidence>
<organism evidence="3 4">
    <name type="scientific">Echria macrotheca</name>
    <dbReference type="NCBI Taxonomy" id="438768"/>
    <lineage>
        <taxon>Eukaryota</taxon>
        <taxon>Fungi</taxon>
        <taxon>Dikarya</taxon>
        <taxon>Ascomycota</taxon>
        <taxon>Pezizomycotina</taxon>
        <taxon>Sordariomycetes</taxon>
        <taxon>Sordariomycetidae</taxon>
        <taxon>Sordariales</taxon>
        <taxon>Schizotheciaceae</taxon>
        <taxon>Echria</taxon>
    </lineage>
</organism>
<evidence type="ECO:0000313" key="4">
    <source>
        <dbReference type="Proteomes" id="UP001239445"/>
    </source>
</evidence>
<gene>
    <name evidence="3" type="ORF">QBC47DRAFT_430631</name>
</gene>
<dbReference type="EMBL" id="MU839837">
    <property type="protein sequence ID" value="KAK1753718.1"/>
    <property type="molecule type" value="Genomic_DNA"/>
</dbReference>
<keyword evidence="2" id="KW-0812">Transmembrane</keyword>
<evidence type="ECO:0000256" key="1">
    <source>
        <dbReference type="SAM" id="MobiDB-lite"/>
    </source>
</evidence>
<dbReference type="AlphaFoldDB" id="A0AAJ0F7V2"/>
<keyword evidence="4" id="KW-1185">Reference proteome</keyword>
<keyword evidence="2" id="KW-1133">Transmembrane helix</keyword>
<feature type="transmembrane region" description="Helical" evidence="2">
    <location>
        <begin position="199"/>
        <end position="222"/>
    </location>
</feature>
<comment type="caution">
    <text evidence="3">The sequence shown here is derived from an EMBL/GenBank/DDBJ whole genome shotgun (WGS) entry which is preliminary data.</text>
</comment>
<sequence>MATITLTKSGIASSDWGEVQPLTTVWTPPPGCPSVVQIQDVDYYNKHNTTGQSCAPPNYRNVWWENGYYSPGKCPFQYSTAMTLGPGHSLNGNWIESSQTAAICVPSGYTIWPHYAENYTIWAGLSVVSPATGGRTWDGTSRVPAFEIRWALSDLPLLADATGTASLPFSFTTGIPTPTVPSSSLPDTAATTGLSRGTIAGIAVGVVVALGLIIAVLSWLFLRRYRRERLKRAGAELETGSLGGQQIVLGELPVEKTESHDSGIASGAATAVPFEKQINKDDAAVAELDAKGVLPTTRQPQHLQELEHHVGGKPEPVPRFEKQTEKDDTAAVEVSANVAQFTGGRPRHPPELEHHIGNKPEPPTELADTRAATVFEMDNSPTQRLPTGVHYAAELPLNTLKPVGPSELHAANEETKSTSTPAVEPPAVNDNTDSEVAKLLERKARVEERRRALELQQLEAEAAAIESRLSQLGAR</sequence>
<evidence type="ECO:0000313" key="3">
    <source>
        <dbReference type="EMBL" id="KAK1753718.1"/>
    </source>
</evidence>
<name>A0AAJ0F7V2_9PEZI</name>
<proteinExistence type="predicted"/>
<keyword evidence="2" id="KW-0472">Membrane</keyword>
<dbReference type="Proteomes" id="UP001239445">
    <property type="component" value="Unassembled WGS sequence"/>
</dbReference>